<dbReference type="RefSeq" id="WP_142455439.1">
    <property type="nucleotide sequence ID" value="NZ_FXTP01000013.1"/>
</dbReference>
<organism evidence="9 10">
    <name type="scientific">Gracilimonas mengyeensis</name>
    <dbReference type="NCBI Taxonomy" id="1302730"/>
    <lineage>
        <taxon>Bacteria</taxon>
        <taxon>Pseudomonadati</taxon>
        <taxon>Balneolota</taxon>
        <taxon>Balneolia</taxon>
        <taxon>Balneolales</taxon>
        <taxon>Balneolaceae</taxon>
        <taxon>Gracilimonas</taxon>
    </lineage>
</organism>
<dbReference type="Gene3D" id="3.30.2090.10">
    <property type="entry name" value="Multidrug efflux transporter AcrB TolC docking domain, DN and DC subdomains"/>
    <property type="match status" value="2"/>
</dbReference>
<keyword evidence="4" id="KW-1003">Cell membrane</keyword>
<feature type="transmembrane region" description="Helical" evidence="8">
    <location>
        <begin position="896"/>
        <end position="919"/>
    </location>
</feature>
<evidence type="ECO:0000313" key="9">
    <source>
        <dbReference type="EMBL" id="SMO87275.1"/>
    </source>
</evidence>
<feature type="transmembrane region" description="Helical" evidence="8">
    <location>
        <begin position="968"/>
        <end position="987"/>
    </location>
</feature>
<evidence type="ECO:0000256" key="3">
    <source>
        <dbReference type="ARBA" id="ARBA00022448"/>
    </source>
</evidence>
<evidence type="ECO:0000256" key="6">
    <source>
        <dbReference type="ARBA" id="ARBA00022989"/>
    </source>
</evidence>
<dbReference type="OrthoDB" id="636130at2"/>
<feature type="transmembrane region" description="Helical" evidence="8">
    <location>
        <begin position="999"/>
        <end position="1018"/>
    </location>
</feature>
<comment type="similarity">
    <text evidence="2">Belongs to the resistance-nodulation-cell division (RND) (TC 2.A.6) family.</text>
</comment>
<dbReference type="Gene3D" id="3.30.70.1320">
    <property type="entry name" value="Multidrug efflux transporter AcrB pore domain like"/>
    <property type="match status" value="1"/>
</dbReference>
<dbReference type="GO" id="GO:0042910">
    <property type="term" value="F:xenobiotic transmembrane transporter activity"/>
    <property type="evidence" value="ECO:0007669"/>
    <property type="project" value="TreeGrafter"/>
</dbReference>
<evidence type="ECO:0000256" key="8">
    <source>
        <dbReference type="SAM" id="Phobius"/>
    </source>
</evidence>
<comment type="subcellular location">
    <subcellularLocation>
        <location evidence="1">Cell membrane</location>
        <topology evidence="1">Multi-pass membrane protein</topology>
    </subcellularLocation>
</comment>
<dbReference type="SUPFAM" id="SSF82693">
    <property type="entry name" value="Multidrug efflux transporter AcrB pore domain, PN1, PN2, PC1 and PC2 subdomains"/>
    <property type="match status" value="3"/>
</dbReference>
<dbReference type="GO" id="GO:0008324">
    <property type="term" value="F:monoatomic cation transmembrane transporter activity"/>
    <property type="evidence" value="ECO:0007669"/>
    <property type="project" value="InterPro"/>
</dbReference>
<feature type="transmembrane region" description="Helical" evidence="8">
    <location>
        <begin position="925"/>
        <end position="947"/>
    </location>
</feature>
<evidence type="ECO:0000256" key="5">
    <source>
        <dbReference type="ARBA" id="ARBA00022692"/>
    </source>
</evidence>
<feature type="transmembrane region" description="Helical" evidence="8">
    <location>
        <begin position="534"/>
        <end position="553"/>
    </location>
</feature>
<dbReference type="SUPFAM" id="SSF82714">
    <property type="entry name" value="Multidrug efflux transporter AcrB TolC docking domain, DN and DC subdomains"/>
    <property type="match status" value="2"/>
</dbReference>
<dbReference type="InterPro" id="IPR004763">
    <property type="entry name" value="CusA-like"/>
</dbReference>
<keyword evidence="10" id="KW-1185">Reference proteome</keyword>
<keyword evidence="6 8" id="KW-1133">Transmembrane helix</keyword>
<sequence length="1034" mass="113453">MLEQIIDKVLKNWLTMFILVAAVALYGYFSFRDVPIDSFPDVSPPLVQVFTSSPGLSPVDVETQISYPIEISMYGLPKLERVQSTSIFGLSRVNIYFEEGTDIYFARRLVNERLAQAKSEIPNGLGEPQLGPITTGLGTVLMYEVKNKEGYDHSLMDIRTAQDWIVKPQLRTVPGVTGVLSIGGDVRQFQVNADMNALVSRGLTLADLESALNKNNRTVGASFLERGGEEYLVRGYGWIQPDSAGIEDIKNVIVSNENGTPVYVKDLATVEFGSEIKRGTLIANGDESVGGFVLKLIGTNTQELLAEMDQKVDAINQALPEGMIMETFYSQGELVEKAVGTVTNALYIGAILVLVVLYFFMGDIRSTLIIISTVPIAFLIAFIGMKWLGISANLMSLGGLAISIGMIGDSATVIVENTYRLLEERKEGNVSLTRVVSEAAREVIRPVFFATSIIIIVFLPLFSLEGVEGKMFKPLAYTITFALFGAIFLALTYIPIISSFILPEKGMDKEPWLVRTLKKWSEPLIEKTSKYPKMVFGAALVLFAGSMAIFPFLGTEFQPTLREGTFAVRSVLPPGANLPTTTEYSKRLQESMLTFPEVESVYSRVGRAEVGGDPEPVNVVFNVVNLKPLDAWEWGRDYEELQTAMAEKLSEDLPGVSSNFSQPIQLRTDELLSGVRAQVVVSLYGDDLDVLAEKAGEIQAIAEEVEGAVDVRAQQQGGKPQILVRPDREQLARLGISMNDFLNTVETGIGGSVAGQVFEGIRRFDIFVRLQESQRTHIDQVRDLPIRTAKGALVPLSQIADVEVFTGPKQISRNKASRRTYVQLNVRGRDMGSVVSEIQQKVAEEVDLPAGYFTEYGGQFENQQRAMARLYVVVPITLGLIFFMLFSTFSSWKYAVLIFLNIPFATIGGIVALWVSGLYLSVPAAVGFIAIFGIAVLNGVVLVSYINQLREEGLETHKAVVKAALLRLRPVLMTALTTGLGLIPLLLANDIGSNVQRPLAAVVVGGLVTSTLLTLVVLPTIYKWFAEPVEHVEL</sequence>
<keyword evidence="5 8" id="KW-0812">Transmembrane</keyword>
<evidence type="ECO:0000256" key="7">
    <source>
        <dbReference type="ARBA" id="ARBA00023136"/>
    </source>
</evidence>
<protein>
    <submittedName>
        <fullName evidence="9">Cobalt-zinc-cadmium resistance protein CzcA</fullName>
    </submittedName>
</protein>
<evidence type="ECO:0000256" key="2">
    <source>
        <dbReference type="ARBA" id="ARBA00010942"/>
    </source>
</evidence>
<dbReference type="PANTHER" id="PTHR32063">
    <property type="match status" value="1"/>
</dbReference>
<feature type="transmembrane region" description="Helical" evidence="8">
    <location>
        <begin position="475"/>
        <end position="502"/>
    </location>
</feature>
<feature type="transmembrane region" description="Helical" evidence="8">
    <location>
        <begin position="400"/>
        <end position="422"/>
    </location>
</feature>
<proteinExistence type="inferred from homology"/>
<feature type="transmembrane region" description="Helical" evidence="8">
    <location>
        <begin position="368"/>
        <end position="388"/>
    </location>
</feature>
<dbReference type="InterPro" id="IPR027463">
    <property type="entry name" value="AcrB_DN_DC_subdom"/>
</dbReference>
<dbReference type="Pfam" id="PF00873">
    <property type="entry name" value="ACR_tran"/>
    <property type="match status" value="1"/>
</dbReference>
<feature type="transmembrane region" description="Helical" evidence="8">
    <location>
        <begin position="12"/>
        <end position="31"/>
    </location>
</feature>
<dbReference type="EMBL" id="FXTP01000013">
    <property type="protein sequence ID" value="SMO87275.1"/>
    <property type="molecule type" value="Genomic_DNA"/>
</dbReference>
<feature type="transmembrane region" description="Helical" evidence="8">
    <location>
        <begin position="870"/>
        <end position="889"/>
    </location>
</feature>
<dbReference type="PANTHER" id="PTHR32063:SF24">
    <property type="entry name" value="CATION EFFLUX SYSTEM (ACRB_ACRD_ACRF FAMILY)"/>
    <property type="match status" value="1"/>
</dbReference>
<dbReference type="Gene3D" id="3.30.70.1440">
    <property type="entry name" value="Multidrug efflux transporter AcrB pore domain"/>
    <property type="match status" value="1"/>
</dbReference>
<dbReference type="PRINTS" id="PR00702">
    <property type="entry name" value="ACRIFLAVINRP"/>
</dbReference>
<dbReference type="Proteomes" id="UP000317557">
    <property type="component" value="Unassembled WGS sequence"/>
</dbReference>
<evidence type="ECO:0000256" key="4">
    <source>
        <dbReference type="ARBA" id="ARBA00022475"/>
    </source>
</evidence>
<keyword evidence="3" id="KW-0813">Transport</keyword>
<feature type="transmembrane region" description="Helical" evidence="8">
    <location>
        <begin position="344"/>
        <end position="361"/>
    </location>
</feature>
<dbReference type="GO" id="GO:0005886">
    <property type="term" value="C:plasma membrane"/>
    <property type="evidence" value="ECO:0007669"/>
    <property type="project" value="UniProtKB-SubCell"/>
</dbReference>
<feature type="transmembrane region" description="Helical" evidence="8">
    <location>
        <begin position="443"/>
        <end position="463"/>
    </location>
</feature>
<evidence type="ECO:0000313" key="10">
    <source>
        <dbReference type="Proteomes" id="UP000317557"/>
    </source>
</evidence>
<name>A0A521ETN9_9BACT</name>
<dbReference type="NCBIfam" id="TIGR00914">
    <property type="entry name" value="2A0601"/>
    <property type="match status" value="1"/>
</dbReference>
<dbReference type="InterPro" id="IPR001036">
    <property type="entry name" value="Acrflvin-R"/>
</dbReference>
<dbReference type="AlphaFoldDB" id="A0A521ETN9"/>
<keyword evidence="7 8" id="KW-0472">Membrane</keyword>
<reference evidence="9 10" key="1">
    <citation type="submission" date="2017-05" db="EMBL/GenBank/DDBJ databases">
        <authorList>
            <person name="Varghese N."/>
            <person name="Submissions S."/>
        </authorList>
    </citation>
    <scope>NUCLEOTIDE SEQUENCE [LARGE SCALE GENOMIC DNA]</scope>
    <source>
        <strain evidence="9 10">DSM 21985</strain>
    </source>
</reference>
<evidence type="ECO:0000256" key="1">
    <source>
        <dbReference type="ARBA" id="ARBA00004651"/>
    </source>
</evidence>
<dbReference type="Gene3D" id="1.20.1640.10">
    <property type="entry name" value="Multidrug efflux transporter AcrB transmembrane domain"/>
    <property type="match status" value="2"/>
</dbReference>
<accession>A0A521ETN9</accession>
<dbReference type="SUPFAM" id="SSF82866">
    <property type="entry name" value="Multidrug efflux transporter AcrB transmembrane domain"/>
    <property type="match status" value="2"/>
</dbReference>
<dbReference type="Gene3D" id="3.30.70.1430">
    <property type="entry name" value="Multidrug efflux transporter AcrB pore domain"/>
    <property type="match status" value="2"/>
</dbReference>
<gene>
    <name evidence="9" type="ORF">SAMN06265219_113143</name>
</gene>